<organism evidence="5 6">
    <name type="scientific">Algoriphagus aestuariicola</name>
    <dbReference type="NCBI Taxonomy" id="1852016"/>
    <lineage>
        <taxon>Bacteria</taxon>
        <taxon>Pseudomonadati</taxon>
        <taxon>Bacteroidota</taxon>
        <taxon>Cytophagia</taxon>
        <taxon>Cytophagales</taxon>
        <taxon>Cyclobacteriaceae</taxon>
        <taxon>Algoriphagus</taxon>
    </lineage>
</organism>
<accession>A0ABS3BKT8</accession>
<keyword evidence="2" id="KW-0808">Transferase</keyword>
<dbReference type="InterPro" id="IPR001451">
    <property type="entry name" value="Hexapep"/>
</dbReference>
<name>A0ABS3BKT8_9BACT</name>
<dbReference type="Pfam" id="PF00132">
    <property type="entry name" value="Hexapep"/>
    <property type="match status" value="1"/>
</dbReference>
<proteinExistence type="inferred from homology"/>
<evidence type="ECO:0000256" key="3">
    <source>
        <dbReference type="ARBA" id="ARBA00022737"/>
    </source>
</evidence>
<dbReference type="SUPFAM" id="SSF51161">
    <property type="entry name" value="Trimeric LpxA-like enzymes"/>
    <property type="match status" value="1"/>
</dbReference>
<dbReference type="PANTHER" id="PTHR43300">
    <property type="entry name" value="ACETYLTRANSFERASE"/>
    <property type="match status" value="1"/>
</dbReference>
<evidence type="ECO:0000313" key="6">
    <source>
        <dbReference type="Proteomes" id="UP000664698"/>
    </source>
</evidence>
<dbReference type="InterPro" id="IPR011004">
    <property type="entry name" value="Trimer_LpxA-like_sf"/>
</dbReference>
<evidence type="ECO:0000256" key="2">
    <source>
        <dbReference type="ARBA" id="ARBA00022679"/>
    </source>
</evidence>
<dbReference type="Proteomes" id="UP000664698">
    <property type="component" value="Unassembled WGS sequence"/>
</dbReference>
<dbReference type="PROSITE" id="PS00101">
    <property type="entry name" value="HEXAPEP_TRANSFERASES"/>
    <property type="match status" value="1"/>
</dbReference>
<protein>
    <submittedName>
        <fullName evidence="5">CatB-related O-acetyltransferase</fullName>
    </submittedName>
</protein>
<dbReference type="InterPro" id="IPR050179">
    <property type="entry name" value="Trans_hexapeptide_repeat"/>
</dbReference>
<dbReference type="Gene3D" id="2.160.10.10">
    <property type="entry name" value="Hexapeptide repeat proteins"/>
    <property type="match status" value="1"/>
</dbReference>
<keyword evidence="6" id="KW-1185">Reference proteome</keyword>
<dbReference type="EMBL" id="JAFKCW010000001">
    <property type="protein sequence ID" value="MBN7799908.1"/>
    <property type="molecule type" value="Genomic_DNA"/>
</dbReference>
<dbReference type="InterPro" id="IPR018357">
    <property type="entry name" value="Hexapep_transf_CS"/>
</dbReference>
<dbReference type="CDD" id="cd03349">
    <property type="entry name" value="LbH_XAT"/>
    <property type="match status" value="1"/>
</dbReference>
<evidence type="ECO:0000256" key="1">
    <source>
        <dbReference type="ARBA" id="ARBA00007274"/>
    </source>
</evidence>
<evidence type="ECO:0000256" key="4">
    <source>
        <dbReference type="ARBA" id="ARBA00023315"/>
    </source>
</evidence>
<keyword evidence="3" id="KW-0677">Repeat</keyword>
<dbReference type="PANTHER" id="PTHR43300:SF11">
    <property type="entry name" value="ACETYLTRANSFERASE RV3034C-RELATED"/>
    <property type="match status" value="1"/>
</dbReference>
<evidence type="ECO:0000313" key="5">
    <source>
        <dbReference type="EMBL" id="MBN7799908.1"/>
    </source>
</evidence>
<gene>
    <name evidence="5" type="ORF">J0A67_03500</name>
</gene>
<sequence>MGLGTKIRRFLQRISRPYYSVEPGSKVSFWTTGIHHVVFGGGNGIPEDCAFADRTSLGYRTTLGTNNYFGGKVTVGKYCQIGRDVAFHPTNHPTTHITTYINAQLFGGEMKQFKTEAEIFLGNDVWVGHGVIVLSGVNVGNGAILAAGSVVTKDVSPYSIVAGNPAKEIRKRFSDRVIAELENLNWWDWSDDELLKIKPLFLMDLSSLNSIQPILESLLVKT</sequence>
<comment type="caution">
    <text evidence="5">The sequence shown here is derived from an EMBL/GenBank/DDBJ whole genome shotgun (WGS) entry which is preliminary data.</text>
</comment>
<comment type="similarity">
    <text evidence="1">Belongs to the transferase hexapeptide repeat family.</text>
</comment>
<reference evidence="5 6" key="1">
    <citation type="submission" date="2021-03" db="EMBL/GenBank/DDBJ databases">
        <title>novel species isolated from a fishpond in China.</title>
        <authorList>
            <person name="Lu H."/>
            <person name="Cai Z."/>
        </authorList>
    </citation>
    <scope>NUCLEOTIDE SEQUENCE [LARGE SCALE GENOMIC DNA]</scope>
    <source>
        <strain evidence="5 6">JCM 31546</strain>
    </source>
</reference>
<keyword evidence="4" id="KW-0012">Acyltransferase</keyword>